<accession>A0A368TTK6</accession>
<protein>
    <recommendedName>
        <fullName evidence="3">HEPN AbiU2-like domain-containing protein</fullName>
    </recommendedName>
</protein>
<organism evidence="1 2">
    <name type="scientific">Billgrantia montanilacus</name>
    <dbReference type="NCBI Taxonomy" id="2282305"/>
    <lineage>
        <taxon>Bacteria</taxon>
        <taxon>Pseudomonadati</taxon>
        <taxon>Pseudomonadota</taxon>
        <taxon>Gammaproteobacteria</taxon>
        <taxon>Oceanospirillales</taxon>
        <taxon>Halomonadaceae</taxon>
        <taxon>Billgrantia</taxon>
    </lineage>
</organism>
<dbReference type="Proteomes" id="UP000252405">
    <property type="component" value="Unassembled WGS sequence"/>
</dbReference>
<proteinExistence type="predicted"/>
<sequence length="180" mass="21205">MKITEQQLIRAIYSIWDFQQALSALTFLLEDCDFDRNYDKVSLRRFRCYESTLIVSMARPFETTRRGTTIGLRALGITLSQEEKRLVARILELRRKIVAHSDEEEMHFRSTSFPVLDGKGNFPHFQFNEGLHLEEHELHRLETLLRSLKAKLAEFFFRVAQEQPELLEKCREPDSIAKSE</sequence>
<keyword evidence="2" id="KW-1185">Reference proteome</keyword>
<dbReference type="OrthoDB" id="7856302at2"/>
<evidence type="ECO:0008006" key="3">
    <source>
        <dbReference type="Google" id="ProtNLM"/>
    </source>
</evidence>
<dbReference type="AlphaFoldDB" id="A0A368TTK6"/>
<name>A0A368TTK6_9GAMM</name>
<reference evidence="1 2" key="1">
    <citation type="submission" date="2018-07" db="EMBL/GenBank/DDBJ databases">
        <title>Halomonas montanilacus sp. nov., isolated from Lake Pengyan on Tibetan Plateau.</title>
        <authorList>
            <person name="Lu H."/>
            <person name="Xing P."/>
            <person name="Wu Q."/>
        </authorList>
    </citation>
    <scope>NUCLEOTIDE SEQUENCE [LARGE SCALE GENOMIC DNA]</scope>
    <source>
        <strain evidence="1 2">PYC7W</strain>
    </source>
</reference>
<evidence type="ECO:0000313" key="2">
    <source>
        <dbReference type="Proteomes" id="UP000252405"/>
    </source>
</evidence>
<gene>
    <name evidence="1" type="ORF">DU505_20665</name>
</gene>
<evidence type="ECO:0000313" key="1">
    <source>
        <dbReference type="EMBL" id="RCV86503.1"/>
    </source>
</evidence>
<dbReference type="EMBL" id="QPII01000024">
    <property type="protein sequence ID" value="RCV86503.1"/>
    <property type="molecule type" value="Genomic_DNA"/>
</dbReference>
<comment type="caution">
    <text evidence="1">The sequence shown here is derived from an EMBL/GenBank/DDBJ whole genome shotgun (WGS) entry which is preliminary data.</text>
</comment>